<feature type="domain" description="Heparan-alpha-glucosaminide N-acetyltransferase catalytic" evidence="2">
    <location>
        <begin position="12"/>
        <end position="221"/>
    </location>
</feature>
<feature type="transmembrane region" description="Helical" evidence="1">
    <location>
        <begin position="276"/>
        <end position="293"/>
    </location>
</feature>
<feature type="transmembrane region" description="Helical" evidence="1">
    <location>
        <begin position="314"/>
        <end position="338"/>
    </location>
</feature>
<keyword evidence="1" id="KW-0472">Membrane</keyword>
<evidence type="ECO:0000313" key="4">
    <source>
        <dbReference type="Proteomes" id="UP000324611"/>
    </source>
</evidence>
<accession>A0A5B2VN04</accession>
<reference evidence="3 4" key="1">
    <citation type="submission" date="2019-09" db="EMBL/GenBank/DDBJ databases">
        <title>Chitinophaga ginsengihumi sp. nov., isolated from soil of ginseng rhizosphere.</title>
        <authorList>
            <person name="Lee J."/>
        </authorList>
    </citation>
    <scope>NUCLEOTIDE SEQUENCE [LARGE SCALE GENOMIC DNA]</scope>
    <source>
        <strain evidence="3 4">BN140078</strain>
    </source>
</reference>
<dbReference type="AlphaFoldDB" id="A0A5B2VN04"/>
<dbReference type="EMBL" id="VUOC01000004">
    <property type="protein sequence ID" value="KAA2241023.1"/>
    <property type="molecule type" value="Genomic_DNA"/>
</dbReference>
<feature type="transmembrane region" description="Helical" evidence="1">
    <location>
        <begin position="60"/>
        <end position="81"/>
    </location>
</feature>
<dbReference type="PANTHER" id="PTHR40407:SF1">
    <property type="entry name" value="HEPARAN-ALPHA-GLUCOSAMINIDE N-ACETYLTRANSFERASE CATALYTIC DOMAIN-CONTAINING PROTEIN"/>
    <property type="match status" value="1"/>
</dbReference>
<evidence type="ECO:0000313" key="3">
    <source>
        <dbReference type="EMBL" id="KAA2241023.1"/>
    </source>
</evidence>
<keyword evidence="1" id="KW-0812">Transmembrane</keyword>
<reference evidence="3 4" key="2">
    <citation type="submission" date="2019-09" db="EMBL/GenBank/DDBJ databases">
        <authorList>
            <person name="Jin C."/>
        </authorList>
    </citation>
    <scope>NUCLEOTIDE SEQUENCE [LARGE SCALE GENOMIC DNA]</scope>
    <source>
        <strain evidence="3 4">BN140078</strain>
    </source>
</reference>
<feature type="transmembrane region" description="Helical" evidence="1">
    <location>
        <begin position="93"/>
        <end position="112"/>
    </location>
</feature>
<proteinExistence type="predicted"/>
<keyword evidence="4" id="KW-1185">Reference proteome</keyword>
<protein>
    <submittedName>
        <fullName evidence="3">DUF1624 domain-containing protein</fullName>
    </submittedName>
</protein>
<dbReference type="PANTHER" id="PTHR40407">
    <property type="entry name" value="MEMBRANE PROTEIN-LIKE PROTEIN"/>
    <property type="match status" value="1"/>
</dbReference>
<evidence type="ECO:0000259" key="2">
    <source>
        <dbReference type="Pfam" id="PF07786"/>
    </source>
</evidence>
<comment type="caution">
    <text evidence="3">The sequence shown here is derived from an EMBL/GenBank/DDBJ whole genome shotgun (WGS) entry which is preliminary data.</text>
</comment>
<feature type="transmembrane region" description="Helical" evidence="1">
    <location>
        <begin position="358"/>
        <end position="378"/>
    </location>
</feature>
<keyword evidence="1" id="KW-1133">Transmembrane helix</keyword>
<evidence type="ECO:0000256" key="1">
    <source>
        <dbReference type="SAM" id="Phobius"/>
    </source>
</evidence>
<feature type="transmembrane region" description="Helical" evidence="1">
    <location>
        <begin position="227"/>
        <end position="248"/>
    </location>
</feature>
<feature type="transmembrane region" description="Helical" evidence="1">
    <location>
        <begin position="141"/>
        <end position="161"/>
    </location>
</feature>
<sequence length="397" mass="44985">MALPKAAITTKRIQSIDLLRGTIMIIMALDHVRDYFHNSAFVFDPTDLTQTSGILFFTRWITHFCAPLFTFLAGTSAYLVGTRKSKKELSFFLLTRGLWLVFLEYAVITLLWTFNPQYPVFLIQVIWSLGVSMIFLSALIYLPWGAILAIGLILIAGHNLLDTVHVPGQGGPSIFWAFLHEQRFFPLGSRGIFVGYPIIPWIGIMATGYCFGRLYTPSFDAATRKKLLLYLGFGAITLFIVIRAINIYGDPAHWAVQRTSFFTFLSFLNTTKYPPSLLYTLMTLGPACLFLAFTEKPLNGFTEKITIFGRVPMFFYLLHIPLIHLMAFIGAAICGHSWSDMILTNWVSASPALAGYGFNLGIVYLLWVLVILALYPLCKRYDAYKRAHKENQWLSYI</sequence>
<dbReference type="InterPro" id="IPR012429">
    <property type="entry name" value="HGSNAT_cat"/>
</dbReference>
<gene>
    <name evidence="3" type="ORF">F0L74_32660</name>
</gene>
<organism evidence="3 4">
    <name type="scientific">Chitinophaga agrisoli</name>
    <dbReference type="NCBI Taxonomy" id="2607653"/>
    <lineage>
        <taxon>Bacteria</taxon>
        <taxon>Pseudomonadati</taxon>
        <taxon>Bacteroidota</taxon>
        <taxon>Chitinophagia</taxon>
        <taxon>Chitinophagales</taxon>
        <taxon>Chitinophagaceae</taxon>
        <taxon>Chitinophaga</taxon>
    </lineage>
</organism>
<dbReference type="Proteomes" id="UP000324611">
    <property type="component" value="Unassembled WGS sequence"/>
</dbReference>
<name>A0A5B2VN04_9BACT</name>
<feature type="transmembrane region" description="Helical" evidence="1">
    <location>
        <begin position="193"/>
        <end position="215"/>
    </location>
</feature>
<dbReference type="Pfam" id="PF07786">
    <property type="entry name" value="HGSNAT_cat"/>
    <property type="match status" value="1"/>
</dbReference>